<dbReference type="Proteomes" id="UP000887540">
    <property type="component" value="Unplaced"/>
</dbReference>
<organism evidence="2 3">
    <name type="scientific">Acrobeloides nanus</name>
    <dbReference type="NCBI Taxonomy" id="290746"/>
    <lineage>
        <taxon>Eukaryota</taxon>
        <taxon>Metazoa</taxon>
        <taxon>Ecdysozoa</taxon>
        <taxon>Nematoda</taxon>
        <taxon>Chromadorea</taxon>
        <taxon>Rhabditida</taxon>
        <taxon>Tylenchina</taxon>
        <taxon>Cephalobomorpha</taxon>
        <taxon>Cephaloboidea</taxon>
        <taxon>Cephalobidae</taxon>
        <taxon>Acrobeloides</taxon>
    </lineage>
</organism>
<evidence type="ECO:0000313" key="3">
    <source>
        <dbReference type="WBParaSite" id="ACRNAN_Path_482.g1810.t1"/>
    </source>
</evidence>
<dbReference type="SMART" id="SM01017">
    <property type="entry name" value="Arrestin_C"/>
    <property type="match status" value="1"/>
</dbReference>
<dbReference type="PANTHER" id="PTHR11188">
    <property type="entry name" value="ARRESTIN DOMAIN CONTAINING PROTEIN"/>
    <property type="match status" value="1"/>
</dbReference>
<proteinExistence type="predicted"/>
<dbReference type="SUPFAM" id="SSF81296">
    <property type="entry name" value="E set domains"/>
    <property type="match status" value="1"/>
</dbReference>
<feature type="domain" description="Arrestin C-terminal-like" evidence="1">
    <location>
        <begin position="36"/>
        <end position="179"/>
    </location>
</feature>
<evidence type="ECO:0000259" key="1">
    <source>
        <dbReference type="SMART" id="SM01017"/>
    </source>
</evidence>
<dbReference type="WBParaSite" id="ACRNAN_Path_482.g1810.t1">
    <property type="protein sequence ID" value="ACRNAN_Path_482.g1810.t1"/>
    <property type="gene ID" value="ACRNAN_Path_482.g1810"/>
</dbReference>
<dbReference type="InterPro" id="IPR011022">
    <property type="entry name" value="Arrestin_C-like"/>
</dbReference>
<keyword evidence="2" id="KW-1185">Reference proteome</keyword>
<dbReference type="InterPro" id="IPR050357">
    <property type="entry name" value="Arrestin_domain-protein"/>
</dbReference>
<sequence length="247" mass="27723">MLAFTVIPHFDLNTIPYAASPIMKSESMNFGIVLFKHGRILVKVALPKSGYVPGETICTNIEINNTSSKEVERVEMFLMEVSNFEGKCSEVRRTQFGHLDHVAKAHKRRVVTKATQKISMLANKTSQCTMRLPIPPIVPSFNICRIIHVDYKLEIKVLVTDVNSSLCLDIPVLIGTYPVQTSLLLAPMPINIPPVPEYLTPPQPTALPANITNEELDEDELLKLIVDRLEEVLQLDSDEEDFQEGEE</sequence>
<dbReference type="InterPro" id="IPR014756">
    <property type="entry name" value="Ig_E-set"/>
</dbReference>
<dbReference type="GO" id="GO:0015031">
    <property type="term" value="P:protein transport"/>
    <property type="evidence" value="ECO:0007669"/>
    <property type="project" value="TreeGrafter"/>
</dbReference>
<dbReference type="Pfam" id="PF02752">
    <property type="entry name" value="Arrestin_C"/>
    <property type="match status" value="1"/>
</dbReference>
<evidence type="ECO:0000313" key="2">
    <source>
        <dbReference type="Proteomes" id="UP000887540"/>
    </source>
</evidence>
<dbReference type="GO" id="GO:0005737">
    <property type="term" value="C:cytoplasm"/>
    <property type="evidence" value="ECO:0007669"/>
    <property type="project" value="TreeGrafter"/>
</dbReference>
<dbReference type="Gene3D" id="2.60.40.640">
    <property type="match status" value="1"/>
</dbReference>
<dbReference type="PANTHER" id="PTHR11188:SF175">
    <property type="entry name" value="ARRESTIN C-TERMINAL-LIKE DOMAIN-CONTAINING PROTEIN"/>
    <property type="match status" value="1"/>
</dbReference>
<accession>A0A914C775</accession>
<name>A0A914C775_9BILA</name>
<reference evidence="3" key="1">
    <citation type="submission" date="2022-11" db="UniProtKB">
        <authorList>
            <consortium name="WormBaseParasite"/>
        </authorList>
    </citation>
    <scope>IDENTIFICATION</scope>
</reference>
<protein>
    <submittedName>
        <fullName evidence="3">Arrestin C-terminal-like domain-containing protein</fullName>
    </submittedName>
</protein>
<dbReference type="AlphaFoldDB" id="A0A914C775"/>
<dbReference type="InterPro" id="IPR014752">
    <property type="entry name" value="Arrestin-like_C"/>
</dbReference>